<feature type="region of interest" description="Disordered" evidence="1">
    <location>
        <begin position="1"/>
        <end position="39"/>
    </location>
</feature>
<dbReference type="AlphaFoldDB" id="A0A9D2IUM5"/>
<keyword evidence="2" id="KW-0812">Transmembrane</keyword>
<evidence type="ECO:0000313" key="3">
    <source>
        <dbReference type="EMBL" id="HIZ23866.1"/>
    </source>
</evidence>
<protein>
    <submittedName>
        <fullName evidence="3">PH domain-containing protein</fullName>
    </submittedName>
</protein>
<name>A0A9D2IUM5_9FIRM</name>
<dbReference type="Proteomes" id="UP000824044">
    <property type="component" value="Unassembled WGS sequence"/>
</dbReference>
<keyword evidence="2" id="KW-1133">Transmembrane helix</keyword>
<reference evidence="3" key="2">
    <citation type="submission" date="2021-04" db="EMBL/GenBank/DDBJ databases">
        <authorList>
            <person name="Gilroy R."/>
        </authorList>
    </citation>
    <scope>NUCLEOTIDE SEQUENCE</scope>
    <source>
        <strain evidence="3">CHK33-5263</strain>
    </source>
</reference>
<evidence type="ECO:0000256" key="2">
    <source>
        <dbReference type="SAM" id="Phobius"/>
    </source>
</evidence>
<accession>A0A9D2IUM5</accession>
<gene>
    <name evidence="3" type="ORF">H9812_00080</name>
</gene>
<comment type="caution">
    <text evidence="3">The sequence shown here is derived from an EMBL/GenBank/DDBJ whole genome shotgun (WGS) entry which is preliminary data.</text>
</comment>
<sequence>MKKSRNITEVEQTPGVIAPELPSAPEQLVRSEPDRSRTPRPAKRYRYRFSPVIFGALLLGLALCIAGFALTTWFFANFLSGGDLSNVYEWLQYTLLYVASVGIGLFIVAVLLRSEYVLTDSALIVRLGFLRSRTPLEDIVSIHLFRGANKLVVYFDGIRNNYLVIVIKESLYNDFVHELTTRNEKIGFSFSTPEEEEEIRKKK</sequence>
<keyword evidence="2" id="KW-0472">Membrane</keyword>
<feature type="transmembrane region" description="Helical" evidence="2">
    <location>
        <begin position="95"/>
        <end position="112"/>
    </location>
</feature>
<evidence type="ECO:0000256" key="1">
    <source>
        <dbReference type="SAM" id="MobiDB-lite"/>
    </source>
</evidence>
<reference evidence="3" key="1">
    <citation type="journal article" date="2021" name="PeerJ">
        <title>Extensive microbial diversity within the chicken gut microbiome revealed by metagenomics and culture.</title>
        <authorList>
            <person name="Gilroy R."/>
            <person name="Ravi A."/>
            <person name="Getino M."/>
            <person name="Pursley I."/>
            <person name="Horton D.L."/>
            <person name="Alikhan N.F."/>
            <person name="Baker D."/>
            <person name="Gharbi K."/>
            <person name="Hall N."/>
            <person name="Watson M."/>
            <person name="Adriaenssens E.M."/>
            <person name="Foster-Nyarko E."/>
            <person name="Jarju S."/>
            <person name="Secka A."/>
            <person name="Antonio M."/>
            <person name="Oren A."/>
            <person name="Chaudhuri R.R."/>
            <person name="La Ragione R."/>
            <person name="Hildebrand F."/>
            <person name="Pallen M.J."/>
        </authorList>
    </citation>
    <scope>NUCLEOTIDE SEQUENCE</scope>
    <source>
        <strain evidence="3">CHK33-5263</strain>
    </source>
</reference>
<proteinExistence type="predicted"/>
<organism evidence="3 4">
    <name type="scientific">Candidatus Gallimonas intestinigallinarum</name>
    <dbReference type="NCBI Taxonomy" id="2838604"/>
    <lineage>
        <taxon>Bacteria</taxon>
        <taxon>Bacillati</taxon>
        <taxon>Bacillota</taxon>
        <taxon>Clostridia</taxon>
        <taxon>Candidatus Gallimonas</taxon>
    </lineage>
</organism>
<feature type="transmembrane region" description="Helical" evidence="2">
    <location>
        <begin position="52"/>
        <end position="75"/>
    </location>
</feature>
<dbReference type="EMBL" id="DXBS01000002">
    <property type="protein sequence ID" value="HIZ23866.1"/>
    <property type="molecule type" value="Genomic_DNA"/>
</dbReference>
<evidence type="ECO:0000313" key="4">
    <source>
        <dbReference type="Proteomes" id="UP000824044"/>
    </source>
</evidence>